<proteinExistence type="predicted"/>
<name>A0A9W9K027_9EURO</name>
<dbReference type="AlphaFoldDB" id="A0A9W9K027"/>
<reference evidence="1" key="1">
    <citation type="submission" date="2022-11" db="EMBL/GenBank/DDBJ databases">
        <authorList>
            <person name="Petersen C."/>
        </authorList>
    </citation>
    <scope>NUCLEOTIDE SEQUENCE</scope>
    <source>
        <strain evidence="1">IBT 30069</strain>
    </source>
</reference>
<dbReference type="EMBL" id="JAPQKH010000007">
    <property type="protein sequence ID" value="KAJ5088108.1"/>
    <property type="molecule type" value="Genomic_DNA"/>
</dbReference>
<gene>
    <name evidence="1" type="ORF">N7456_011724</name>
</gene>
<organism evidence="1 2">
    <name type="scientific">Penicillium angulare</name>
    <dbReference type="NCBI Taxonomy" id="116970"/>
    <lineage>
        <taxon>Eukaryota</taxon>
        <taxon>Fungi</taxon>
        <taxon>Dikarya</taxon>
        <taxon>Ascomycota</taxon>
        <taxon>Pezizomycotina</taxon>
        <taxon>Eurotiomycetes</taxon>
        <taxon>Eurotiomycetidae</taxon>
        <taxon>Eurotiales</taxon>
        <taxon>Aspergillaceae</taxon>
        <taxon>Penicillium</taxon>
    </lineage>
</organism>
<protein>
    <submittedName>
        <fullName evidence="1">Uncharacterized protein</fullName>
    </submittedName>
</protein>
<accession>A0A9W9K027</accession>
<reference evidence="1" key="2">
    <citation type="journal article" date="2023" name="IMA Fungus">
        <title>Comparative genomic study of the Penicillium genus elucidates a diverse pangenome and 15 lateral gene transfer events.</title>
        <authorList>
            <person name="Petersen C."/>
            <person name="Sorensen T."/>
            <person name="Nielsen M.R."/>
            <person name="Sondergaard T.E."/>
            <person name="Sorensen J.L."/>
            <person name="Fitzpatrick D.A."/>
            <person name="Frisvad J.C."/>
            <person name="Nielsen K.L."/>
        </authorList>
    </citation>
    <scope>NUCLEOTIDE SEQUENCE</scope>
    <source>
        <strain evidence="1">IBT 30069</strain>
    </source>
</reference>
<dbReference type="Proteomes" id="UP001149165">
    <property type="component" value="Unassembled WGS sequence"/>
</dbReference>
<comment type="caution">
    <text evidence="1">The sequence shown here is derived from an EMBL/GenBank/DDBJ whole genome shotgun (WGS) entry which is preliminary data.</text>
</comment>
<keyword evidence="2" id="KW-1185">Reference proteome</keyword>
<evidence type="ECO:0000313" key="1">
    <source>
        <dbReference type="EMBL" id="KAJ5088108.1"/>
    </source>
</evidence>
<evidence type="ECO:0000313" key="2">
    <source>
        <dbReference type="Proteomes" id="UP001149165"/>
    </source>
</evidence>
<sequence>MDSAATTDTILAILKERDYLVKRDVIESALGDTTAGPKNAEWVAKHLRSETLLSKEELSLYERYTKLENSGALQPILREPNLGATRPFLETDIQSAIDSLEASTAAIKQQSHVLSLQCEAVKKQLRREGSLDQDRSRDIARLRKKHESGKQNATVLANELADNLEDSFRSEMDNVGIESKRILSSLSTRLKHDDKTLATMESLMAETKSNGDDASTVKRAAYLSGTLADYNAEEIHYRLDRLYLETIQAKGSNRSPTAENETVPALGEELESLYPEIEILAEMSTRQQFHEPILREIHHEHSQLRAASQTRLEQILDVLIDMTVSKEALTTQLAGRESSCELLEQIATLHQTETASHLVAQPSSRRESLRRRSLQFSPNTGSNIGNTLIPAPLPDQPSLENLLRRIGASPDSVLKPRVEDGGAPGLYEKRIQMLETLRHLETSGESSLVTQLMQSDHASQLLTSSLRSNSRFETSLQDPRLEEALLGLEAELASLQKGVQGLDINLLHQRDKSQVRFLERWH</sequence>
<dbReference type="OrthoDB" id="5314201at2759"/>